<reference evidence="2 3" key="1">
    <citation type="journal article" date="2024" name="Commun. Biol.">
        <title>Comparative genomic analysis of thermophilic fungi reveals convergent evolutionary adaptations and gene losses.</title>
        <authorList>
            <person name="Steindorff A.S."/>
            <person name="Aguilar-Pontes M.V."/>
            <person name="Robinson A.J."/>
            <person name="Andreopoulos B."/>
            <person name="LaButti K."/>
            <person name="Kuo A."/>
            <person name="Mondo S."/>
            <person name="Riley R."/>
            <person name="Otillar R."/>
            <person name="Haridas S."/>
            <person name="Lipzen A."/>
            <person name="Grimwood J."/>
            <person name="Schmutz J."/>
            <person name="Clum A."/>
            <person name="Reid I.D."/>
            <person name="Moisan M.C."/>
            <person name="Butler G."/>
            <person name="Nguyen T.T.M."/>
            <person name="Dewar K."/>
            <person name="Conant G."/>
            <person name="Drula E."/>
            <person name="Henrissat B."/>
            <person name="Hansel C."/>
            <person name="Singer S."/>
            <person name="Hutchinson M.I."/>
            <person name="de Vries R.P."/>
            <person name="Natvig D.O."/>
            <person name="Powell A.J."/>
            <person name="Tsang A."/>
            <person name="Grigoriev I.V."/>
        </authorList>
    </citation>
    <scope>NUCLEOTIDE SEQUENCE [LARGE SCALE GENOMIC DNA]</scope>
    <source>
        <strain evidence="2 3">CBS 494.80</strain>
    </source>
</reference>
<gene>
    <name evidence="2" type="ORF">VTL71DRAFT_1924</name>
</gene>
<keyword evidence="3" id="KW-1185">Reference proteome</keyword>
<dbReference type="EMBL" id="JAZHXI010000010">
    <property type="protein sequence ID" value="KAL2067499.1"/>
    <property type="molecule type" value="Genomic_DNA"/>
</dbReference>
<dbReference type="Pfam" id="PF20150">
    <property type="entry name" value="2EXR"/>
    <property type="match status" value="1"/>
</dbReference>
<evidence type="ECO:0000313" key="3">
    <source>
        <dbReference type="Proteomes" id="UP001595075"/>
    </source>
</evidence>
<evidence type="ECO:0000259" key="1">
    <source>
        <dbReference type="Pfam" id="PF20150"/>
    </source>
</evidence>
<evidence type="ECO:0000313" key="2">
    <source>
        <dbReference type="EMBL" id="KAL2067499.1"/>
    </source>
</evidence>
<protein>
    <recommendedName>
        <fullName evidence="1">2EXR domain-containing protein</fullName>
    </recommendedName>
</protein>
<sequence>MKIINPACTSTRTVREELLDQYLLQLLDKVGWVDQDSLVAQSFDTKDEWRRILEGAIAIRFEAGSTKRTGLASNEFHKFKQLPTEVRLQIWELAFDLDERKTLVHCVDERGGRFISNQPLSVALHTCHEARNLYLSHRTCECATFAFGTYIDFEIDTIYLINYENDAEMFKRFLESPSASQIQNLAMRKSLACDIPMPGHMSDRQFEMLEKLESWTSLAVVFHDRRTREEAWGGVGMRLRHLSAREKRRHAEIAYARFHSKTLNSMMRGVDVDETDYSFVRVVENKLC</sequence>
<accession>A0ABR4CC65</accession>
<comment type="caution">
    <text evidence="2">The sequence shown here is derived from an EMBL/GenBank/DDBJ whole genome shotgun (WGS) entry which is preliminary data.</text>
</comment>
<dbReference type="PANTHER" id="PTHR35910">
    <property type="entry name" value="2EXR DOMAIN-CONTAINING PROTEIN"/>
    <property type="match status" value="1"/>
</dbReference>
<dbReference type="InterPro" id="IPR045518">
    <property type="entry name" value="2EXR"/>
</dbReference>
<dbReference type="Proteomes" id="UP001595075">
    <property type="component" value="Unassembled WGS sequence"/>
</dbReference>
<name>A0ABR4CC65_9HELO</name>
<proteinExistence type="predicted"/>
<feature type="domain" description="2EXR" evidence="1">
    <location>
        <begin position="76"/>
        <end position="158"/>
    </location>
</feature>
<organism evidence="2 3">
    <name type="scientific">Oculimacula yallundae</name>
    <dbReference type="NCBI Taxonomy" id="86028"/>
    <lineage>
        <taxon>Eukaryota</taxon>
        <taxon>Fungi</taxon>
        <taxon>Dikarya</taxon>
        <taxon>Ascomycota</taxon>
        <taxon>Pezizomycotina</taxon>
        <taxon>Leotiomycetes</taxon>
        <taxon>Helotiales</taxon>
        <taxon>Ploettnerulaceae</taxon>
        <taxon>Oculimacula</taxon>
    </lineage>
</organism>
<dbReference type="PANTHER" id="PTHR35910:SF1">
    <property type="entry name" value="2EXR DOMAIN-CONTAINING PROTEIN"/>
    <property type="match status" value="1"/>
</dbReference>